<comment type="caution">
    <text evidence="2">The sequence shown here is derived from an EMBL/GenBank/DDBJ whole genome shotgun (WGS) entry which is preliminary data.</text>
</comment>
<evidence type="ECO:0000256" key="1">
    <source>
        <dbReference type="SAM" id="MobiDB-lite"/>
    </source>
</evidence>
<name>A0A1Z5K6S4_FISSO</name>
<sequence length="183" mass="20839">MPNKAFGFCSRSSLAAPVFVTQKQERTIQNHPILHSLSSFFKIDSRMNAVAPKERTNMFLDRISMIGPSTDIHRKHAAIHCARTLQNAASYKRQLPSSLRPLWIVFTHPSDDCDESDLSDSEEVEDEIMYSLRESRWSSNPSLTTQSPFKSQKPLQKSASVDTAMTLPTRKQNYVDLKNMTFD</sequence>
<feature type="compositionally biased region" description="Polar residues" evidence="1">
    <location>
        <begin position="137"/>
        <end position="163"/>
    </location>
</feature>
<dbReference type="InParanoid" id="A0A1Z5K6S4"/>
<feature type="region of interest" description="Disordered" evidence="1">
    <location>
        <begin position="137"/>
        <end position="164"/>
    </location>
</feature>
<evidence type="ECO:0000313" key="2">
    <source>
        <dbReference type="EMBL" id="GAX21947.1"/>
    </source>
</evidence>
<dbReference type="AlphaFoldDB" id="A0A1Z5K6S4"/>
<dbReference type="Proteomes" id="UP000198406">
    <property type="component" value="Unassembled WGS sequence"/>
</dbReference>
<accession>A0A1Z5K6S4</accession>
<organism evidence="2 3">
    <name type="scientific">Fistulifera solaris</name>
    <name type="common">Oleaginous diatom</name>
    <dbReference type="NCBI Taxonomy" id="1519565"/>
    <lineage>
        <taxon>Eukaryota</taxon>
        <taxon>Sar</taxon>
        <taxon>Stramenopiles</taxon>
        <taxon>Ochrophyta</taxon>
        <taxon>Bacillariophyta</taxon>
        <taxon>Bacillariophyceae</taxon>
        <taxon>Bacillariophycidae</taxon>
        <taxon>Naviculales</taxon>
        <taxon>Naviculaceae</taxon>
        <taxon>Fistulifera</taxon>
    </lineage>
</organism>
<gene>
    <name evidence="2" type="ORF">FisN_40Hu002</name>
</gene>
<proteinExistence type="predicted"/>
<evidence type="ECO:0000313" key="3">
    <source>
        <dbReference type="Proteomes" id="UP000198406"/>
    </source>
</evidence>
<reference evidence="2 3" key="1">
    <citation type="journal article" date="2015" name="Plant Cell">
        <title>Oil accumulation by the oleaginous diatom Fistulifera solaris as revealed by the genome and transcriptome.</title>
        <authorList>
            <person name="Tanaka T."/>
            <person name="Maeda Y."/>
            <person name="Veluchamy A."/>
            <person name="Tanaka M."/>
            <person name="Abida H."/>
            <person name="Marechal E."/>
            <person name="Bowler C."/>
            <person name="Muto M."/>
            <person name="Sunaga Y."/>
            <person name="Tanaka M."/>
            <person name="Yoshino T."/>
            <person name="Taniguchi T."/>
            <person name="Fukuda Y."/>
            <person name="Nemoto M."/>
            <person name="Matsumoto M."/>
            <person name="Wong P.S."/>
            <person name="Aburatani S."/>
            <person name="Fujibuchi W."/>
        </authorList>
    </citation>
    <scope>NUCLEOTIDE SEQUENCE [LARGE SCALE GENOMIC DNA]</scope>
    <source>
        <strain evidence="2 3">JPCC DA0580</strain>
    </source>
</reference>
<dbReference type="EMBL" id="BDSP01000174">
    <property type="protein sequence ID" value="GAX21947.1"/>
    <property type="molecule type" value="Genomic_DNA"/>
</dbReference>
<keyword evidence="3" id="KW-1185">Reference proteome</keyword>
<protein>
    <submittedName>
        <fullName evidence="2">Uncharacterized protein</fullName>
    </submittedName>
</protein>